<name>A0ABQ4YII1_9ASTR</name>
<keyword evidence="6" id="KW-1185">Reference proteome</keyword>
<feature type="transmembrane region" description="Helical" evidence="3">
    <location>
        <begin position="808"/>
        <end position="831"/>
    </location>
</feature>
<evidence type="ECO:0000256" key="3">
    <source>
        <dbReference type="SAM" id="Phobius"/>
    </source>
</evidence>
<feature type="compositionally biased region" description="Polar residues" evidence="2">
    <location>
        <begin position="882"/>
        <end position="900"/>
    </location>
</feature>
<feature type="region of interest" description="Disordered" evidence="2">
    <location>
        <begin position="149"/>
        <end position="174"/>
    </location>
</feature>
<dbReference type="Pfam" id="PF24053">
    <property type="entry name" value="DUF7356"/>
    <property type="match status" value="1"/>
</dbReference>
<feature type="domain" description="DUF7356" evidence="4">
    <location>
        <begin position="694"/>
        <end position="793"/>
    </location>
</feature>
<feature type="region of interest" description="Disordered" evidence="2">
    <location>
        <begin position="853"/>
        <end position="908"/>
    </location>
</feature>
<comment type="caution">
    <text evidence="5">The sequence shown here is derived from an EMBL/GenBank/DDBJ whole genome shotgun (WGS) entry which is preliminary data.</text>
</comment>
<proteinExistence type="predicted"/>
<feature type="compositionally biased region" description="Basic and acidic residues" evidence="2">
    <location>
        <begin position="498"/>
        <end position="513"/>
    </location>
</feature>
<gene>
    <name evidence="5" type="ORF">Tco_0726588</name>
</gene>
<evidence type="ECO:0000313" key="6">
    <source>
        <dbReference type="Proteomes" id="UP001151760"/>
    </source>
</evidence>
<reference evidence="5" key="2">
    <citation type="submission" date="2022-01" db="EMBL/GenBank/DDBJ databases">
        <authorList>
            <person name="Yamashiro T."/>
            <person name="Shiraishi A."/>
            <person name="Satake H."/>
            <person name="Nakayama K."/>
        </authorList>
    </citation>
    <scope>NUCLEOTIDE SEQUENCE</scope>
</reference>
<accession>A0ABQ4YII1</accession>
<keyword evidence="1" id="KW-0175">Coiled coil</keyword>
<feature type="compositionally biased region" description="Acidic residues" evidence="2">
    <location>
        <begin position="857"/>
        <end position="875"/>
    </location>
</feature>
<evidence type="ECO:0000256" key="2">
    <source>
        <dbReference type="SAM" id="MobiDB-lite"/>
    </source>
</evidence>
<keyword evidence="3" id="KW-0472">Membrane</keyword>
<sequence>MANLEFCDKHNMIAYLKKPTRCEVFQEIVDFLNGSYIRYALTKNPTIYVSLIEKFWQTATVRIVDNGEQEITATVDGKEFTITEASVRRHLQLADVDDEVVYEEWDDRVERATTTAASLDAEHASGNINRTQSTAIPNVPLPRGIGASGSPRCQESMGGSIAQTRSERVPTQPYDSPLLRVNTLGSDGGSMTLLELTVLCITLSKKVESLEADLKQTKKVYGAAYTKLIKKVKKLEKTVKSNQARRTKIVVSYDEEDLKDSSKQERMIEEIDQDAGVTLVTHTHSQEDQPKDQLGVFSAAKVLADAAKENVHTYTRRRRVVSYSSGRISTGEKSVNTTGASMPVVIKDKGKAKIDESEPDQTKTKLQQRQERASYEAVVRLQEQLDEEERKRIARVHEEASSFNIEEWKDIQATIEADEELAQRIQAEEREKYSEAEKAKLLAELINQRKRYFSQQRVEERRLSFDELKNLFKATTRRVCTFVPMETEIRREVHELAAESSKRDAEEELDQKSYKRQNTIPEEGMNVEALQTKYPIIDWEVELKRLFEPDVDDELCKSQKLVYDITWRLYDTCGVHHVSIKDGINIYMLVEKEYHLSRGVLTQMLAAKLLVEQNNEMSKELLRKIFMMAERPRSNLVDEKLDMHGGGLEMNKVESRVNELKNKRIKTRDFSKVVVISPSPSPSHGVNLAPSGGSKLQQSCSTEARSCQHKNITACLTYSQSGMREEACLLVYNNGESPLHVKILILPANNTITDIELLSHHTEKINISSHVDLSSAISVTTSDGDCVIHAAAPAPENHHQKYSSYGTYINLANGAYLVILLLIVGGIFTFIKLRIRSRHLEGVPYQELEMGNSTTLDVEENEKETWDQDWDDDWGDEKPVKSGNTNPIIAEQTNKLPNSNGRRKEWDD</sequence>
<dbReference type="Proteomes" id="UP001151760">
    <property type="component" value="Unassembled WGS sequence"/>
</dbReference>
<dbReference type="EMBL" id="BQNB010010396">
    <property type="protein sequence ID" value="GJS76707.1"/>
    <property type="molecule type" value="Genomic_DNA"/>
</dbReference>
<evidence type="ECO:0000256" key="1">
    <source>
        <dbReference type="SAM" id="Coils"/>
    </source>
</evidence>
<evidence type="ECO:0000259" key="4">
    <source>
        <dbReference type="Pfam" id="PF24053"/>
    </source>
</evidence>
<feature type="region of interest" description="Disordered" evidence="2">
    <location>
        <begin position="498"/>
        <end position="517"/>
    </location>
</feature>
<evidence type="ECO:0000313" key="5">
    <source>
        <dbReference type="EMBL" id="GJS76707.1"/>
    </source>
</evidence>
<keyword evidence="3" id="KW-1133">Transmembrane helix</keyword>
<dbReference type="PANTHER" id="PTHR34200">
    <property type="entry name" value="DENTIN SIALOPHOSPHOPROTEIN-LIKE ISOFORM X1"/>
    <property type="match status" value="1"/>
</dbReference>
<protein>
    <recommendedName>
        <fullName evidence="4">DUF7356 domain-containing protein</fullName>
    </recommendedName>
</protein>
<dbReference type="InterPro" id="IPR055780">
    <property type="entry name" value="DUF7356"/>
</dbReference>
<reference evidence="5" key="1">
    <citation type="journal article" date="2022" name="Int. J. Mol. Sci.">
        <title>Draft Genome of Tanacetum Coccineum: Genomic Comparison of Closely Related Tanacetum-Family Plants.</title>
        <authorList>
            <person name="Yamashiro T."/>
            <person name="Shiraishi A."/>
            <person name="Nakayama K."/>
            <person name="Satake H."/>
        </authorList>
    </citation>
    <scope>NUCLEOTIDE SEQUENCE</scope>
</reference>
<feature type="coiled-coil region" evidence="1">
    <location>
        <begin position="200"/>
        <end position="245"/>
    </location>
</feature>
<dbReference type="PANTHER" id="PTHR34200:SF6">
    <property type="match status" value="1"/>
</dbReference>
<keyword evidence="3" id="KW-0812">Transmembrane</keyword>
<organism evidence="5 6">
    <name type="scientific">Tanacetum coccineum</name>
    <dbReference type="NCBI Taxonomy" id="301880"/>
    <lineage>
        <taxon>Eukaryota</taxon>
        <taxon>Viridiplantae</taxon>
        <taxon>Streptophyta</taxon>
        <taxon>Embryophyta</taxon>
        <taxon>Tracheophyta</taxon>
        <taxon>Spermatophyta</taxon>
        <taxon>Magnoliopsida</taxon>
        <taxon>eudicotyledons</taxon>
        <taxon>Gunneridae</taxon>
        <taxon>Pentapetalae</taxon>
        <taxon>asterids</taxon>
        <taxon>campanulids</taxon>
        <taxon>Asterales</taxon>
        <taxon>Asteraceae</taxon>
        <taxon>Asteroideae</taxon>
        <taxon>Anthemideae</taxon>
        <taxon>Anthemidinae</taxon>
        <taxon>Tanacetum</taxon>
    </lineage>
</organism>
<feature type="region of interest" description="Disordered" evidence="2">
    <location>
        <begin position="350"/>
        <end position="369"/>
    </location>
</feature>